<keyword evidence="2" id="KW-0732">Signal</keyword>
<dbReference type="Proteomes" id="UP000658613">
    <property type="component" value="Unassembled WGS sequence"/>
</dbReference>
<comment type="caution">
    <text evidence="3">The sequence shown here is derived from an EMBL/GenBank/DDBJ whole genome shotgun (WGS) entry which is preliminary data.</text>
</comment>
<organism evidence="3 4">
    <name type="scientific">Corynebacterium aquatimens</name>
    <dbReference type="NCBI Taxonomy" id="1190508"/>
    <lineage>
        <taxon>Bacteria</taxon>
        <taxon>Bacillati</taxon>
        <taxon>Actinomycetota</taxon>
        <taxon>Actinomycetes</taxon>
        <taxon>Mycobacteriales</taxon>
        <taxon>Corynebacteriaceae</taxon>
        <taxon>Corynebacterium</taxon>
    </lineage>
</organism>
<dbReference type="EMBL" id="JADOUE010000001">
    <property type="protein sequence ID" value="MBG6122611.1"/>
    <property type="molecule type" value="Genomic_DNA"/>
</dbReference>
<evidence type="ECO:0000256" key="1">
    <source>
        <dbReference type="SAM" id="Phobius"/>
    </source>
</evidence>
<evidence type="ECO:0008006" key="5">
    <source>
        <dbReference type="Google" id="ProtNLM"/>
    </source>
</evidence>
<evidence type="ECO:0000313" key="3">
    <source>
        <dbReference type="EMBL" id="MBG6122611.1"/>
    </source>
</evidence>
<gene>
    <name evidence="3" type="ORF">IW254_001580</name>
</gene>
<keyword evidence="1" id="KW-0472">Membrane</keyword>
<proteinExistence type="predicted"/>
<keyword evidence="1" id="KW-1133">Transmembrane helix</keyword>
<reference evidence="3" key="1">
    <citation type="submission" date="2020-11" db="EMBL/GenBank/DDBJ databases">
        <title>Sequencing the genomes of 1000 actinobacteria strains.</title>
        <authorList>
            <person name="Klenk H.-P."/>
        </authorList>
    </citation>
    <scope>NUCLEOTIDE SEQUENCE</scope>
    <source>
        <strain evidence="3">DSM 45632</strain>
    </source>
</reference>
<dbReference type="RefSeq" id="WP_196824975.1">
    <property type="nucleotide sequence ID" value="NZ_CP046980.1"/>
</dbReference>
<sequence length="110" mass="11159">MKIRKSIAAVTASALILTGTPAVTTVAPVAQAQIIAPEPSSRLVIPADVTNFFHGLAPQMPRADVENILKIGAAWILVDIFLAVFGGVIAAILNLTGVAIAGSAEASSGK</sequence>
<feature type="transmembrane region" description="Helical" evidence="1">
    <location>
        <begin position="74"/>
        <end position="101"/>
    </location>
</feature>
<evidence type="ECO:0000256" key="2">
    <source>
        <dbReference type="SAM" id="SignalP"/>
    </source>
</evidence>
<accession>A0A931GWI3</accession>
<name>A0A931GWI3_9CORY</name>
<keyword evidence="4" id="KW-1185">Reference proteome</keyword>
<protein>
    <recommendedName>
        <fullName evidence="5">Secreted protein</fullName>
    </recommendedName>
</protein>
<evidence type="ECO:0000313" key="4">
    <source>
        <dbReference type="Proteomes" id="UP000658613"/>
    </source>
</evidence>
<keyword evidence="1" id="KW-0812">Transmembrane</keyword>
<feature type="signal peptide" evidence="2">
    <location>
        <begin position="1"/>
        <end position="32"/>
    </location>
</feature>
<feature type="chain" id="PRO_5037487647" description="Secreted protein" evidence="2">
    <location>
        <begin position="33"/>
        <end position="110"/>
    </location>
</feature>
<dbReference type="AlphaFoldDB" id="A0A931GWI3"/>